<feature type="region of interest" description="Disordered" evidence="1">
    <location>
        <begin position="528"/>
        <end position="560"/>
    </location>
</feature>
<evidence type="ECO:0000313" key="2">
    <source>
        <dbReference type="EMBL" id="PWN92022.1"/>
    </source>
</evidence>
<keyword evidence="3" id="KW-1185">Reference proteome</keyword>
<proteinExistence type="predicted"/>
<feature type="compositionally biased region" description="Low complexity" evidence="1">
    <location>
        <begin position="26"/>
        <end position="44"/>
    </location>
</feature>
<feature type="compositionally biased region" description="Basic and acidic residues" evidence="1">
    <location>
        <begin position="92"/>
        <end position="107"/>
    </location>
</feature>
<feature type="compositionally biased region" description="Polar residues" evidence="1">
    <location>
        <begin position="146"/>
        <end position="159"/>
    </location>
</feature>
<name>A0A316YSC3_9BASI</name>
<feature type="compositionally biased region" description="Basic and acidic residues" evidence="1">
    <location>
        <begin position="59"/>
        <end position="71"/>
    </location>
</feature>
<protein>
    <submittedName>
        <fullName evidence="2">Uncharacterized protein</fullName>
    </submittedName>
</protein>
<dbReference type="GeneID" id="37043145"/>
<feature type="compositionally biased region" description="Polar residues" evidence="1">
    <location>
        <begin position="108"/>
        <end position="121"/>
    </location>
</feature>
<organism evidence="2 3">
    <name type="scientific">Acaromyces ingoldii</name>
    <dbReference type="NCBI Taxonomy" id="215250"/>
    <lineage>
        <taxon>Eukaryota</taxon>
        <taxon>Fungi</taxon>
        <taxon>Dikarya</taxon>
        <taxon>Basidiomycota</taxon>
        <taxon>Ustilaginomycotina</taxon>
        <taxon>Exobasidiomycetes</taxon>
        <taxon>Exobasidiales</taxon>
        <taxon>Cryptobasidiaceae</taxon>
        <taxon>Acaromyces</taxon>
    </lineage>
</organism>
<feature type="region of interest" description="Disordered" evidence="1">
    <location>
        <begin position="1"/>
        <end position="198"/>
    </location>
</feature>
<sequence length="560" mass="61403">MQPSTNSSGGGVEPWTQRSAFEDRALSPSLSSSSKTPSDPDPASCSDVSSLDDFELVDEPDHHHYVEHSGVEDNGSLDDGDNGLSESTFSRLEPDWRDNSESYERVSHNLSRTSFGSSTPMGSHHLIPNATSFSMAESALSEGPLMSTSPETGSTSNSFRFPDPEASVKGSEVLRADDDKSEDEETSEDPHPGSPLMFSSSAARVSFDVIEDTNKLLEIPPFQAGGPVTRPRPWNIGFLITGKMAAAMAVTAALALHLVLFYRSQLSPSIIDLPVKLNMTPAATVTGAPPSAVVSRSKKVRSAIESTTLYSLLPEVPFNRPFHSPSDCSPKSNNISPSQITDLSPYQPLDFFELSSSLYRAPRAASLIFNVGQTSPGIGAKAHEVLATLQKSWEQWAMELRRIFVTAIEVVSRMANNEYVKMRDDLSDAKAYVRQRLWDKVGKASEGLYRVTSNTCKSLAAKDTEKRLRDVRKLREKHRAMLRSIRGSFQANLELRLLETVMQAERAKSHAVKTVQNLLGKCAATSEDKALQARHVRRKKNGARPPAKHSHRKKSPASKH</sequence>
<dbReference type="Proteomes" id="UP000245768">
    <property type="component" value="Unassembled WGS sequence"/>
</dbReference>
<evidence type="ECO:0000256" key="1">
    <source>
        <dbReference type="SAM" id="MobiDB-lite"/>
    </source>
</evidence>
<dbReference type="InParanoid" id="A0A316YSC3"/>
<gene>
    <name evidence="2" type="ORF">FA10DRAFT_265827</name>
</gene>
<dbReference type="EMBL" id="KZ819635">
    <property type="protein sequence ID" value="PWN92022.1"/>
    <property type="molecule type" value="Genomic_DNA"/>
</dbReference>
<dbReference type="AlphaFoldDB" id="A0A316YSC3"/>
<accession>A0A316YSC3</accession>
<feature type="compositionally biased region" description="Basic residues" evidence="1">
    <location>
        <begin position="532"/>
        <end position="560"/>
    </location>
</feature>
<evidence type="ECO:0000313" key="3">
    <source>
        <dbReference type="Proteomes" id="UP000245768"/>
    </source>
</evidence>
<dbReference type="RefSeq" id="XP_025379220.1">
    <property type="nucleotide sequence ID" value="XM_025521229.1"/>
</dbReference>
<reference evidence="2 3" key="1">
    <citation type="journal article" date="2018" name="Mol. Biol. Evol.">
        <title>Broad Genomic Sampling Reveals a Smut Pathogenic Ancestry of the Fungal Clade Ustilaginomycotina.</title>
        <authorList>
            <person name="Kijpornyongpan T."/>
            <person name="Mondo S.J."/>
            <person name="Barry K."/>
            <person name="Sandor L."/>
            <person name="Lee J."/>
            <person name="Lipzen A."/>
            <person name="Pangilinan J."/>
            <person name="LaButti K."/>
            <person name="Hainaut M."/>
            <person name="Henrissat B."/>
            <person name="Grigoriev I.V."/>
            <person name="Spatafora J.W."/>
            <person name="Aime M.C."/>
        </authorList>
    </citation>
    <scope>NUCLEOTIDE SEQUENCE [LARGE SCALE GENOMIC DNA]</scope>
    <source>
        <strain evidence="2 3">MCA 4198</strain>
    </source>
</reference>